<dbReference type="InterPro" id="IPR029063">
    <property type="entry name" value="SAM-dependent_MTases_sf"/>
</dbReference>
<dbReference type="OrthoDB" id="9790080at2"/>
<feature type="active site" description="Proton acceptor" evidence="11 12">
    <location>
        <position position="162"/>
    </location>
</feature>
<feature type="binding site" evidence="11">
    <location>
        <position position="97"/>
    </location>
    <ligand>
        <name>S-adenosyl-L-methionine</name>
        <dbReference type="ChEBI" id="CHEBI:59789"/>
    </ligand>
</feature>
<dbReference type="FunCoup" id="A0A395JM11">
    <property type="interactions" value="476"/>
</dbReference>
<dbReference type="InterPro" id="IPR002877">
    <property type="entry name" value="RNA_MeTrfase_FtsJ_dom"/>
</dbReference>
<comment type="caution">
    <text evidence="14">The sequence shown here is derived from an EMBL/GenBank/DDBJ whole genome shotgun (WGS) entry which is preliminary data.</text>
</comment>
<accession>A0A395JM11</accession>
<feature type="binding site" evidence="11">
    <location>
        <position position="81"/>
    </location>
    <ligand>
        <name>S-adenosyl-L-methionine</name>
        <dbReference type="ChEBI" id="CHEBI:59789"/>
    </ligand>
</feature>
<dbReference type="Proteomes" id="UP000253083">
    <property type="component" value="Unassembled WGS sequence"/>
</dbReference>
<reference evidence="14 15" key="1">
    <citation type="submission" date="2018-06" db="EMBL/GenBank/DDBJ databases">
        <title>Genomic Encyclopedia of Type Strains, Phase IV (KMG-IV): sequencing the most valuable type-strain genomes for metagenomic binning, comparative biology and taxonomic classification.</title>
        <authorList>
            <person name="Goeker M."/>
        </authorList>
    </citation>
    <scope>NUCLEOTIDE SEQUENCE [LARGE SCALE GENOMIC DNA]</scope>
    <source>
        <strain evidence="14 15">DSM 24032</strain>
    </source>
</reference>
<dbReference type="GO" id="GO:0008650">
    <property type="term" value="F:rRNA (uridine-2'-O-)-methyltransferase activity"/>
    <property type="evidence" value="ECO:0007669"/>
    <property type="project" value="UniProtKB-UniRule"/>
</dbReference>
<evidence type="ECO:0000259" key="13">
    <source>
        <dbReference type="Pfam" id="PF01728"/>
    </source>
</evidence>
<protein>
    <recommendedName>
        <fullName evidence="7 11">Ribosomal RNA large subunit methyltransferase E</fullName>
        <ecNumber evidence="6 11">2.1.1.166</ecNumber>
    </recommendedName>
    <alternativeName>
        <fullName evidence="9 11">23S rRNA Um2552 methyltransferase</fullName>
    </alternativeName>
    <alternativeName>
        <fullName evidence="8 11">rRNA (uridine-2'-O-)-methyltransferase</fullName>
    </alternativeName>
</protein>
<feature type="domain" description="Ribosomal RNA methyltransferase FtsJ" evidence="13">
    <location>
        <begin position="29"/>
        <end position="205"/>
    </location>
</feature>
<dbReference type="HAMAP" id="MF_01547">
    <property type="entry name" value="RNA_methyltr_E"/>
    <property type="match status" value="1"/>
</dbReference>
<dbReference type="AlphaFoldDB" id="A0A395JM11"/>
<evidence type="ECO:0000256" key="6">
    <source>
        <dbReference type="ARBA" id="ARBA00038861"/>
    </source>
</evidence>
<evidence type="ECO:0000256" key="9">
    <source>
        <dbReference type="ARBA" id="ARBA00042745"/>
    </source>
</evidence>
<dbReference type="Gene3D" id="3.40.50.150">
    <property type="entry name" value="Vaccinia Virus protein VP39"/>
    <property type="match status" value="1"/>
</dbReference>
<dbReference type="InterPro" id="IPR050082">
    <property type="entry name" value="RNA_methyltr_RlmE"/>
</dbReference>
<dbReference type="PANTHER" id="PTHR10920:SF18">
    <property type="entry name" value="RRNA METHYLTRANSFERASE 2, MITOCHONDRIAL"/>
    <property type="match status" value="1"/>
</dbReference>
<evidence type="ECO:0000256" key="11">
    <source>
        <dbReference type="HAMAP-Rule" id="MF_01547"/>
    </source>
</evidence>
<dbReference type="InParanoid" id="A0A395JM11"/>
<dbReference type="PIRSF" id="PIRSF005461">
    <property type="entry name" value="23S_rRNA_mtase"/>
    <property type="match status" value="1"/>
</dbReference>
<keyword evidence="3 11" id="KW-0808">Transferase</keyword>
<evidence type="ECO:0000256" key="3">
    <source>
        <dbReference type="ARBA" id="ARBA00022679"/>
    </source>
</evidence>
<feature type="binding site" evidence="11">
    <location>
        <position position="63"/>
    </location>
    <ligand>
        <name>S-adenosyl-L-methionine</name>
        <dbReference type="ChEBI" id="CHEBI:59789"/>
    </ligand>
</feature>
<keyword evidence="2 11" id="KW-0489">Methyltransferase</keyword>
<name>A0A395JM11_9GAMM</name>
<dbReference type="InterPro" id="IPR015507">
    <property type="entry name" value="rRNA-MeTfrase_E"/>
</dbReference>
<dbReference type="PANTHER" id="PTHR10920">
    <property type="entry name" value="RIBOSOMAL RNA METHYLTRANSFERASE"/>
    <property type="match status" value="1"/>
</dbReference>
<dbReference type="RefSeq" id="WP_113954230.1">
    <property type="nucleotide sequence ID" value="NZ_QNRT01000002.1"/>
</dbReference>
<keyword evidence="1 11" id="KW-0698">rRNA processing</keyword>
<evidence type="ECO:0000256" key="4">
    <source>
        <dbReference type="ARBA" id="ARBA00022691"/>
    </source>
</evidence>
<keyword evidence="4 11" id="KW-0949">S-adenosyl-L-methionine</keyword>
<evidence type="ECO:0000313" key="15">
    <source>
        <dbReference type="Proteomes" id="UP000253083"/>
    </source>
</evidence>
<evidence type="ECO:0000256" key="12">
    <source>
        <dbReference type="PIRSR" id="PIRSR005461-1"/>
    </source>
</evidence>
<evidence type="ECO:0000256" key="8">
    <source>
        <dbReference type="ARBA" id="ARBA00041995"/>
    </source>
</evidence>
<comment type="catalytic activity">
    <reaction evidence="10 11">
        <text>uridine(2552) in 23S rRNA + S-adenosyl-L-methionine = 2'-O-methyluridine(2552) in 23S rRNA + S-adenosyl-L-homocysteine + H(+)</text>
        <dbReference type="Rhea" id="RHEA:42720"/>
        <dbReference type="Rhea" id="RHEA-COMP:10202"/>
        <dbReference type="Rhea" id="RHEA-COMP:10203"/>
        <dbReference type="ChEBI" id="CHEBI:15378"/>
        <dbReference type="ChEBI" id="CHEBI:57856"/>
        <dbReference type="ChEBI" id="CHEBI:59789"/>
        <dbReference type="ChEBI" id="CHEBI:65315"/>
        <dbReference type="ChEBI" id="CHEBI:74478"/>
        <dbReference type="EC" id="2.1.1.166"/>
    </reaction>
</comment>
<comment type="function">
    <text evidence="5 11">Specifically methylates the uridine in position 2552 of 23S rRNA at the 2'-O position of the ribose in the fully assembled 50S ribosomal subunit.</text>
</comment>
<evidence type="ECO:0000256" key="5">
    <source>
        <dbReference type="ARBA" id="ARBA00037569"/>
    </source>
</evidence>
<organism evidence="14 15">
    <name type="scientific">Arenicella xantha</name>
    <dbReference type="NCBI Taxonomy" id="644221"/>
    <lineage>
        <taxon>Bacteria</taxon>
        <taxon>Pseudomonadati</taxon>
        <taxon>Pseudomonadota</taxon>
        <taxon>Gammaproteobacteria</taxon>
        <taxon>Arenicellales</taxon>
        <taxon>Arenicellaceae</taxon>
        <taxon>Arenicella</taxon>
    </lineage>
</organism>
<comment type="similarity">
    <text evidence="11">Belongs to the class I-like SAM-binding methyltransferase superfamily. RNA methyltransferase RlmE family.</text>
</comment>
<feature type="binding site" evidence="11">
    <location>
        <position position="61"/>
    </location>
    <ligand>
        <name>S-adenosyl-L-methionine</name>
        <dbReference type="ChEBI" id="CHEBI:59789"/>
    </ligand>
</feature>
<keyword evidence="11" id="KW-0963">Cytoplasm</keyword>
<dbReference type="GO" id="GO:0005737">
    <property type="term" value="C:cytoplasm"/>
    <property type="evidence" value="ECO:0007669"/>
    <property type="project" value="UniProtKB-SubCell"/>
</dbReference>
<dbReference type="EC" id="2.1.1.166" evidence="6 11"/>
<comment type="subcellular location">
    <subcellularLocation>
        <location evidence="11">Cytoplasm</location>
    </subcellularLocation>
</comment>
<evidence type="ECO:0000256" key="2">
    <source>
        <dbReference type="ARBA" id="ARBA00022603"/>
    </source>
</evidence>
<dbReference type="SUPFAM" id="SSF53335">
    <property type="entry name" value="S-adenosyl-L-methionine-dependent methyltransferases"/>
    <property type="match status" value="1"/>
</dbReference>
<evidence type="ECO:0000256" key="7">
    <source>
        <dbReference type="ARBA" id="ARBA00041129"/>
    </source>
</evidence>
<dbReference type="Pfam" id="PF01728">
    <property type="entry name" value="FtsJ"/>
    <property type="match status" value="1"/>
</dbReference>
<dbReference type="EMBL" id="QNRT01000002">
    <property type="protein sequence ID" value="RBP51465.1"/>
    <property type="molecule type" value="Genomic_DNA"/>
</dbReference>
<evidence type="ECO:0000313" key="14">
    <source>
        <dbReference type="EMBL" id="RBP51465.1"/>
    </source>
</evidence>
<evidence type="ECO:0000256" key="1">
    <source>
        <dbReference type="ARBA" id="ARBA00022552"/>
    </source>
</evidence>
<proteinExistence type="inferred from homology"/>
<sequence length="207" mass="23605">MARKGNKTGEWARQHINDPYVKKATSQGYRSRAVYKFKEIDDQDSLVKPGMVVIDLGSAPGGWSQYLARKFANKITLIAIDLLPMDPIDNVTFIQGDFQDEAVLAQIDELLDGRKIDLVISDMAPNITGVRSVDEAQYESLLDSVLYFCEQRLKRNSHLLVKLFEGSAAHYFRREIKSRYRSGVVRKPTASRPKSREFYFLAKNRIA</sequence>
<gene>
    <name evidence="11" type="primary">rlmE</name>
    <name evidence="11" type="synonym">ftsJ</name>
    <name evidence="11" type="synonym">rrmJ</name>
    <name evidence="14" type="ORF">DFR28_102895</name>
</gene>
<keyword evidence="15" id="KW-1185">Reference proteome</keyword>
<evidence type="ECO:0000256" key="10">
    <source>
        <dbReference type="ARBA" id="ARBA00048970"/>
    </source>
</evidence>
<feature type="binding site" evidence="11">
    <location>
        <position position="122"/>
    </location>
    <ligand>
        <name>S-adenosyl-L-methionine</name>
        <dbReference type="ChEBI" id="CHEBI:59789"/>
    </ligand>
</feature>